<feature type="region of interest" description="Disordered" evidence="1">
    <location>
        <begin position="1"/>
        <end position="26"/>
    </location>
</feature>
<organism evidence="2 3">
    <name type="scientific">Nonomuraea africana</name>
    <dbReference type="NCBI Taxonomy" id="46171"/>
    <lineage>
        <taxon>Bacteria</taxon>
        <taxon>Bacillati</taxon>
        <taxon>Actinomycetota</taxon>
        <taxon>Actinomycetes</taxon>
        <taxon>Streptosporangiales</taxon>
        <taxon>Streptosporangiaceae</taxon>
        <taxon>Nonomuraea</taxon>
    </lineage>
</organism>
<evidence type="ECO:0000313" key="2">
    <source>
        <dbReference type="EMBL" id="MBE1557576.1"/>
    </source>
</evidence>
<comment type="caution">
    <text evidence="2">The sequence shown here is derived from an EMBL/GenBank/DDBJ whole genome shotgun (WGS) entry which is preliminary data.</text>
</comment>
<dbReference type="Proteomes" id="UP000661607">
    <property type="component" value="Unassembled WGS sequence"/>
</dbReference>
<name>A0ABR9K6Z7_9ACTN</name>
<evidence type="ECO:0000313" key="3">
    <source>
        <dbReference type="Proteomes" id="UP000661607"/>
    </source>
</evidence>
<feature type="compositionally biased region" description="Polar residues" evidence="1">
    <location>
        <begin position="17"/>
        <end position="26"/>
    </location>
</feature>
<keyword evidence="3" id="KW-1185">Reference proteome</keyword>
<accession>A0ABR9K6Z7</accession>
<evidence type="ECO:0000256" key="1">
    <source>
        <dbReference type="SAM" id="MobiDB-lite"/>
    </source>
</evidence>
<sequence>MSNVKAKLSRIGDLPSAQVSPSGSNFGSFRAAVFVSVSR</sequence>
<gene>
    <name evidence="2" type="ORF">H4W81_000355</name>
</gene>
<reference evidence="2 3" key="1">
    <citation type="submission" date="2020-10" db="EMBL/GenBank/DDBJ databases">
        <title>Sequencing the genomes of 1000 actinobacteria strains.</title>
        <authorList>
            <person name="Klenk H.-P."/>
        </authorList>
    </citation>
    <scope>NUCLEOTIDE SEQUENCE [LARGE SCALE GENOMIC DNA]</scope>
    <source>
        <strain evidence="2 3">DSM 43748</strain>
    </source>
</reference>
<dbReference type="EMBL" id="JADBEF010000001">
    <property type="protein sequence ID" value="MBE1557576.1"/>
    <property type="molecule type" value="Genomic_DNA"/>
</dbReference>
<protein>
    <submittedName>
        <fullName evidence="2">Uncharacterized protein</fullName>
    </submittedName>
</protein>
<proteinExistence type="predicted"/>